<gene>
    <name evidence="7" type="ORF">CBOVIS_LOCUS7898</name>
</gene>
<feature type="transmembrane region" description="Helical" evidence="5">
    <location>
        <begin position="368"/>
        <end position="386"/>
    </location>
</feature>
<evidence type="ECO:0000313" key="7">
    <source>
        <dbReference type="EMBL" id="CAB3405735.1"/>
    </source>
</evidence>
<dbReference type="InterPro" id="IPR036259">
    <property type="entry name" value="MFS_trans_sf"/>
</dbReference>
<feature type="transmembrane region" description="Helical" evidence="5">
    <location>
        <begin position="195"/>
        <end position="214"/>
    </location>
</feature>
<feature type="transmembrane region" description="Helical" evidence="5">
    <location>
        <begin position="459"/>
        <end position="477"/>
    </location>
</feature>
<dbReference type="Gene3D" id="1.20.1250.20">
    <property type="entry name" value="MFS general substrate transporter like domains"/>
    <property type="match status" value="1"/>
</dbReference>
<protein>
    <recommendedName>
        <fullName evidence="6">Major facilitator superfamily (MFS) profile domain-containing protein</fullName>
    </recommendedName>
</protein>
<dbReference type="PANTHER" id="PTHR24064">
    <property type="entry name" value="SOLUTE CARRIER FAMILY 22 MEMBER"/>
    <property type="match status" value="1"/>
</dbReference>
<dbReference type="InterPro" id="IPR020846">
    <property type="entry name" value="MFS_dom"/>
</dbReference>
<feature type="transmembrane region" description="Helical" evidence="5">
    <location>
        <begin position="163"/>
        <end position="183"/>
    </location>
</feature>
<reference evidence="7 8" key="1">
    <citation type="submission" date="2020-04" db="EMBL/GenBank/DDBJ databases">
        <authorList>
            <person name="Laetsch R D."/>
            <person name="Stevens L."/>
            <person name="Kumar S."/>
            <person name="Blaxter L. M."/>
        </authorList>
    </citation>
    <scope>NUCLEOTIDE SEQUENCE [LARGE SCALE GENOMIC DNA]</scope>
</reference>
<dbReference type="Pfam" id="PF00083">
    <property type="entry name" value="Sugar_tr"/>
    <property type="match status" value="1"/>
</dbReference>
<feature type="transmembrane region" description="Helical" evidence="5">
    <location>
        <begin position="137"/>
        <end position="157"/>
    </location>
</feature>
<feature type="transmembrane region" description="Helical" evidence="5">
    <location>
        <begin position="392"/>
        <end position="416"/>
    </location>
</feature>
<dbReference type="EMBL" id="CADEPM010000005">
    <property type="protein sequence ID" value="CAB3405735.1"/>
    <property type="molecule type" value="Genomic_DNA"/>
</dbReference>
<feature type="transmembrane region" description="Helical" evidence="5">
    <location>
        <begin position="54"/>
        <end position="74"/>
    </location>
</feature>
<dbReference type="GO" id="GO:0016020">
    <property type="term" value="C:membrane"/>
    <property type="evidence" value="ECO:0007669"/>
    <property type="project" value="UniProtKB-SubCell"/>
</dbReference>
<evidence type="ECO:0000259" key="6">
    <source>
        <dbReference type="PROSITE" id="PS50850"/>
    </source>
</evidence>
<keyword evidence="4 5" id="KW-0472">Membrane</keyword>
<feature type="transmembrane region" description="Helical" evidence="5">
    <location>
        <begin position="305"/>
        <end position="328"/>
    </location>
</feature>
<comment type="caution">
    <text evidence="7">The sequence shown here is derived from an EMBL/GenBank/DDBJ whole genome shotgun (WGS) entry which is preliminary data.</text>
</comment>
<dbReference type="GO" id="GO:0022857">
    <property type="term" value="F:transmembrane transporter activity"/>
    <property type="evidence" value="ECO:0007669"/>
    <property type="project" value="InterPro"/>
</dbReference>
<evidence type="ECO:0000313" key="8">
    <source>
        <dbReference type="Proteomes" id="UP000494206"/>
    </source>
</evidence>
<keyword evidence="3 5" id="KW-1133">Transmembrane helix</keyword>
<dbReference type="Proteomes" id="UP000494206">
    <property type="component" value="Unassembled WGS sequence"/>
</dbReference>
<dbReference type="AlphaFoldDB" id="A0A8S1EUZ6"/>
<evidence type="ECO:0000256" key="4">
    <source>
        <dbReference type="ARBA" id="ARBA00023136"/>
    </source>
</evidence>
<organism evidence="7 8">
    <name type="scientific">Caenorhabditis bovis</name>
    <dbReference type="NCBI Taxonomy" id="2654633"/>
    <lineage>
        <taxon>Eukaryota</taxon>
        <taxon>Metazoa</taxon>
        <taxon>Ecdysozoa</taxon>
        <taxon>Nematoda</taxon>
        <taxon>Chromadorea</taxon>
        <taxon>Rhabditida</taxon>
        <taxon>Rhabditina</taxon>
        <taxon>Rhabditomorpha</taxon>
        <taxon>Rhabditoidea</taxon>
        <taxon>Rhabditidae</taxon>
        <taxon>Peloderinae</taxon>
        <taxon>Caenorhabditis</taxon>
    </lineage>
</organism>
<dbReference type="OrthoDB" id="5141738at2759"/>
<name>A0A8S1EUZ6_9PELO</name>
<dbReference type="SUPFAM" id="SSF103473">
    <property type="entry name" value="MFS general substrate transporter"/>
    <property type="match status" value="1"/>
</dbReference>
<sequence>MDKDGPKERASSPNENENLLKQHNVDCQNLTASTVKITQTADDFLEQIGIWHPYPLFITFSMASLWLLVVMGAMSPSYTAPSNPCFENCSFITVQNEFNIKKSFIDTGEMAASSFFLGNMIFGQVFAVLADRIGRKPILIGGLLLSGVSGSMAAFAPSFECMLIARFFQGSCYTALSIVNWVMCSECISFAGHGYAAVLFGLNWVIGYCIITPISMYSSSWRHLQFATSIPCIAFAILMIFLLPESFSFLVAKRKRKEVQQWIRTANRYGSDVDYDAQQIIDSYKGEDERTLCDTLKAIWNSQTLVAYTVVESILWVIDLMIYCTLSLSSTGLGSNNHHLSYLLSGIVEVPSYFLIPAAIDWLGRKPSVMMSHLVCAFALLSMYLFDSNEDPQIFLIIWLTAKFSMTCSFLLCFVYGAELFPTNCRTICLGACSTFSNIGAIVAPHVPIMDAFFPGLHYLFYALCSFICTILVTILPETKDKHGGLRSQPQSIA</sequence>
<evidence type="ECO:0000256" key="3">
    <source>
        <dbReference type="ARBA" id="ARBA00022989"/>
    </source>
</evidence>
<dbReference type="PROSITE" id="PS50850">
    <property type="entry name" value="MFS"/>
    <property type="match status" value="1"/>
</dbReference>
<proteinExistence type="predicted"/>
<feature type="transmembrane region" description="Helical" evidence="5">
    <location>
        <begin position="340"/>
        <end position="356"/>
    </location>
</feature>
<feature type="transmembrane region" description="Helical" evidence="5">
    <location>
        <begin position="428"/>
        <end position="447"/>
    </location>
</feature>
<accession>A0A8S1EUZ6</accession>
<keyword evidence="2 5" id="KW-0812">Transmembrane</keyword>
<keyword evidence="8" id="KW-1185">Reference proteome</keyword>
<evidence type="ECO:0000256" key="5">
    <source>
        <dbReference type="SAM" id="Phobius"/>
    </source>
</evidence>
<feature type="transmembrane region" description="Helical" evidence="5">
    <location>
        <begin position="110"/>
        <end position="130"/>
    </location>
</feature>
<feature type="domain" description="Major facilitator superfamily (MFS) profile" evidence="6">
    <location>
        <begin position="61"/>
        <end position="481"/>
    </location>
</feature>
<evidence type="ECO:0000256" key="2">
    <source>
        <dbReference type="ARBA" id="ARBA00022692"/>
    </source>
</evidence>
<dbReference type="InterPro" id="IPR005828">
    <property type="entry name" value="MFS_sugar_transport-like"/>
</dbReference>
<evidence type="ECO:0000256" key="1">
    <source>
        <dbReference type="ARBA" id="ARBA00004141"/>
    </source>
</evidence>
<feature type="transmembrane region" description="Helical" evidence="5">
    <location>
        <begin position="226"/>
        <end position="252"/>
    </location>
</feature>
<comment type="subcellular location">
    <subcellularLocation>
        <location evidence="1">Membrane</location>
        <topology evidence="1">Multi-pass membrane protein</topology>
    </subcellularLocation>
</comment>